<keyword evidence="2" id="KW-0902">Two-component regulatory system</keyword>
<dbReference type="InterPro" id="IPR036388">
    <property type="entry name" value="WH-like_DNA-bd_sf"/>
</dbReference>
<dbReference type="EMBL" id="FLTX01000055">
    <property type="protein sequence ID" value="SBV52596.1"/>
    <property type="molecule type" value="Genomic_DNA"/>
</dbReference>
<feature type="domain" description="OmpR/PhoB-type" evidence="9">
    <location>
        <begin position="129"/>
        <end position="230"/>
    </location>
</feature>
<dbReference type="InterPro" id="IPR011006">
    <property type="entry name" value="CheY-like_superfamily"/>
</dbReference>
<dbReference type="SMART" id="SM00862">
    <property type="entry name" value="Trans_reg_C"/>
    <property type="match status" value="1"/>
</dbReference>
<keyword evidence="4 7" id="KW-0238">DNA-binding</keyword>
<keyword evidence="3" id="KW-0805">Transcription regulation</keyword>
<evidence type="ECO:0000256" key="3">
    <source>
        <dbReference type="ARBA" id="ARBA00023015"/>
    </source>
</evidence>
<evidence type="ECO:0000256" key="6">
    <source>
        <dbReference type="PROSITE-ProRule" id="PRU00169"/>
    </source>
</evidence>
<evidence type="ECO:0000313" key="12">
    <source>
        <dbReference type="Proteomes" id="UP000092503"/>
    </source>
</evidence>
<evidence type="ECO:0000313" key="10">
    <source>
        <dbReference type="EMBL" id="PPV05454.1"/>
    </source>
</evidence>
<dbReference type="PANTHER" id="PTHR48111:SF1">
    <property type="entry name" value="TWO-COMPONENT RESPONSE REGULATOR ORR33"/>
    <property type="match status" value="1"/>
</dbReference>
<dbReference type="GO" id="GO:0000156">
    <property type="term" value="F:phosphorelay response regulator activity"/>
    <property type="evidence" value="ECO:0007669"/>
    <property type="project" value="TreeGrafter"/>
</dbReference>
<evidence type="ECO:0000313" key="11">
    <source>
        <dbReference type="EMBL" id="SBV52596.1"/>
    </source>
</evidence>
<evidence type="ECO:0000259" key="9">
    <source>
        <dbReference type="PROSITE" id="PS51755"/>
    </source>
</evidence>
<dbReference type="GO" id="GO:0032993">
    <property type="term" value="C:protein-DNA complex"/>
    <property type="evidence" value="ECO:0007669"/>
    <property type="project" value="TreeGrafter"/>
</dbReference>
<evidence type="ECO:0000256" key="7">
    <source>
        <dbReference type="PROSITE-ProRule" id="PRU01091"/>
    </source>
</evidence>
<dbReference type="Gene3D" id="1.10.10.10">
    <property type="entry name" value="Winged helix-like DNA-binding domain superfamily/Winged helix DNA-binding domain"/>
    <property type="match status" value="1"/>
</dbReference>
<gene>
    <name evidence="11" type="ORF">XBLMG947_3392</name>
    <name evidence="10" type="ORF">XbrCFBP1976_17205</name>
</gene>
<dbReference type="Gene3D" id="3.40.50.2300">
    <property type="match status" value="1"/>
</dbReference>
<feature type="DNA-binding region" description="OmpR/PhoB-type" evidence="7">
    <location>
        <begin position="129"/>
        <end position="230"/>
    </location>
</feature>
<dbReference type="AlphaFoldDB" id="A0A1C3NQC1"/>
<evidence type="ECO:0000256" key="4">
    <source>
        <dbReference type="ARBA" id="ARBA00023125"/>
    </source>
</evidence>
<evidence type="ECO:0000256" key="5">
    <source>
        <dbReference type="ARBA" id="ARBA00023163"/>
    </source>
</evidence>
<reference evidence="11 12" key="1">
    <citation type="submission" date="2016-06" db="EMBL/GenBank/DDBJ databases">
        <authorList>
            <person name="Kjaerup R.B."/>
            <person name="Dalgaard T.S."/>
            <person name="Juul-Madsen H.R."/>
        </authorList>
    </citation>
    <scope>NUCLEOTIDE SEQUENCE [LARGE SCALE GENOMIC DNA]</scope>
    <source>
        <strain evidence="11">LMG947</strain>
    </source>
</reference>
<dbReference type="SUPFAM" id="SSF46894">
    <property type="entry name" value="C-terminal effector domain of the bipartite response regulators"/>
    <property type="match status" value="1"/>
</dbReference>
<name>A0A1C3NQC1_9XANT</name>
<dbReference type="PROSITE" id="PS50110">
    <property type="entry name" value="RESPONSE_REGULATORY"/>
    <property type="match status" value="1"/>
</dbReference>
<dbReference type="InterPro" id="IPR016032">
    <property type="entry name" value="Sig_transdc_resp-reg_C-effctor"/>
</dbReference>
<dbReference type="EMBL" id="MDCE01000029">
    <property type="protein sequence ID" value="PPV05454.1"/>
    <property type="molecule type" value="Genomic_DNA"/>
</dbReference>
<protein>
    <submittedName>
        <fullName evidence="10">Two-component response regulator</fullName>
    </submittedName>
    <submittedName>
        <fullName evidence="11">Two-component system regulatory protein</fullName>
    </submittedName>
</protein>
<dbReference type="InterPro" id="IPR001789">
    <property type="entry name" value="Sig_transdc_resp-reg_receiver"/>
</dbReference>
<proteinExistence type="predicted"/>
<reference evidence="10 13" key="2">
    <citation type="submission" date="2016-08" db="EMBL/GenBank/DDBJ databases">
        <title>Evolution of the type three secretion system and type three effector repertoires in Xanthomonas.</title>
        <authorList>
            <person name="Merda D."/>
            <person name="Briand M."/>
            <person name="Bosis E."/>
            <person name="Rousseau C."/>
            <person name="Portier P."/>
            <person name="Jacques M.-A."/>
            <person name="Fischer-Le Saux M."/>
        </authorList>
    </citation>
    <scope>NUCLEOTIDE SEQUENCE [LARGE SCALE GENOMIC DNA]</scope>
    <source>
        <strain evidence="10 13">CFBP1976</strain>
    </source>
</reference>
<keyword evidence="13" id="KW-1185">Reference proteome</keyword>
<dbReference type="Proteomes" id="UP000239710">
    <property type="component" value="Unassembled WGS sequence"/>
</dbReference>
<dbReference type="SUPFAM" id="SSF52172">
    <property type="entry name" value="CheY-like"/>
    <property type="match status" value="1"/>
</dbReference>
<dbReference type="GO" id="GO:0006355">
    <property type="term" value="P:regulation of DNA-templated transcription"/>
    <property type="evidence" value="ECO:0007669"/>
    <property type="project" value="InterPro"/>
</dbReference>
<feature type="domain" description="Response regulatory" evidence="8">
    <location>
        <begin position="1"/>
        <end position="115"/>
    </location>
</feature>
<dbReference type="PROSITE" id="PS51755">
    <property type="entry name" value="OMPR_PHOB"/>
    <property type="match status" value="1"/>
</dbReference>
<dbReference type="Pfam" id="PF00072">
    <property type="entry name" value="Response_reg"/>
    <property type="match status" value="1"/>
</dbReference>
<dbReference type="Proteomes" id="UP000092503">
    <property type="component" value="Unassembled WGS sequence"/>
</dbReference>
<dbReference type="GO" id="GO:0000976">
    <property type="term" value="F:transcription cis-regulatory region binding"/>
    <property type="evidence" value="ECO:0007669"/>
    <property type="project" value="TreeGrafter"/>
</dbReference>
<evidence type="ECO:0000256" key="2">
    <source>
        <dbReference type="ARBA" id="ARBA00023012"/>
    </source>
</evidence>
<dbReference type="Pfam" id="PF00486">
    <property type="entry name" value="Trans_reg_C"/>
    <property type="match status" value="1"/>
</dbReference>
<evidence type="ECO:0000259" key="8">
    <source>
        <dbReference type="PROSITE" id="PS50110"/>
    </source>
</evidence>
<dbReference type="CDD" id="cd00383">
    <property type="entry name" value="trans_reg_C"/>
    <property type="match status" value="1"/>
</dbReference>
<dbReference type="OrthoDB" id="6117814at2"/>
<keyword evidence="1 6" id="KW-0597">Phosphoprotein</keyword>
<dbReference type="PANTHER" id="PTHR48111">
    <property type="entry name" value="REGULATOR OF RPOS"/>
    <property type="match status" value="1"/>
</dbReference>
<evidence type="ECO:0000256" key="1">
    <source>
        <dbReference type="ARBA" id="ARBA00022553"/>
    </source>
</evidence>
<sequence length="239" mass="25684">MALLEDDDVLRDRVLLPGLQRHGFEVMPLRTIGALHALLQSASVELIVLDIGLPDGDGFTLTQQLQAMRPALGIVILSGRGDQPDRLRGLSQGADAYLVKPVEIEMLAATLFSVARRLTRGPAGASVQPGGIAHAPWQLQDDGWCLFAPDGSAVPLTGSERLVMQCLWQSSGRLVTRSALLTVLGDSLGMEIDPHRLDALLHRLRQKVLERSGAALPLTSVRGAGYLLMPRLRAPTADA</sequence>
<organism evidence="11 12">
    <name type="scientific">Xanthomonas bromi</name>
    <dbReference type="NCBI Taxonomy" id="56449"/>
    <lineage>
        <taxon>Bacteria</taxon>
        <taxon>Pseudomonadati</taxon>
        <taxon>Pseudomonadota</taxon>
        <taxon>Gammaproteobacteria</taxon>
        <taxon>Lysobacterales</taxon>
        <taxon>Lysobacteraceae</taxon>
        <taxon>Xanthomonas</taxon>
    </lineage>
</organism>
<accession>A0A1C3NQC1</accession>
<dbReference type="GO" id="GO:0005829">
    <property type="term" value="C:cytosol"/>
    <property type="evidence" value="ECO:0007669"/>
    <property type="project" value="TreeGrafter"/>
</dbReference>
<dbReference type="InterPro" id="IPR039420">
    <property type="entry name" value="WalR-like"/>
</dbReference>
<feature type="modified residue" description="4-aspartylphosphate" evidence="6">
    <location>
        <position position="50"/>
    </location>
</feature>
<dbReference type="InterPro" id="IPR001867">
    <property type="entry name" value="OmpR/PhoB-type_DNA-bd"/>
</dbReference>
<dbReference type="STRING" id="56449.XBLMG947_3392"/>
<evidence type="ECO:0000313" key="13">
    <source>
        <dbReference type="Proteomes" id="UP000239710"/>
    </source>
</evidence>
<dbReference type="SMART" id="SM00448">
    <property type="entry name" value="REC"/>
    <property type="match status" value="1"/>
</dbReference>
<keyword evidence="5" id="KW-0804">Transcription</keyword>